<dbReference type="PANTHER" id="PTHR42884:SF14">
    <property type="entry name" value="NEUROENDOCRINE CONVERTASE 1"/>
    <property type="match status" value="1"/>
</dbReference>
<reference evidence="18 19" key="1">
    <citation type="submission" date="2016-04" db="EMBL/GenBank/DDBJ databases">
        <title>Multiple horizontal gene transfer events from other fungi enriched the ability of the initially mycotrophic fungus Trichoderma (Ascomycota) to feed on dead plant biomass.</title>
        <authorList>
            <person name="Atanasova L."/>
            <person name="Chenthamara K."/>
            <person name="Zhang J."/>
            <person name="Grujic M."/>
            <person name="Henrissat B."/>
            <person name="Kuo A."/>
            <person name="Aertz A."/>
            <person name="Salamov A."/>
            <person name="Lipzen A."/>
            <person name="Labutti K."/>
            <person name="Barry K."/>
            <person name="Miao Y."/>
            <person name="Rahimi M.J."/>
            <person name="Shen Q."/>
            <person name="Grigoriev I.V."/>
            <person name="Kubicek C.P."/>
            <person name="Druzhinina I.S."/>
        </authorList>
    </citation>
    <scope>NUCLEOTIDE SEQUENCE [LARGE SCALE GENOMIC DNA]</scope>
    <source>
        <strain evidence="18 19">NJAU 4742</strain>
    </source>
</reference>
<feature type="region of interest" description="Disordered" evidence="15">
    <location>
        <begin position="188"/>
        <end position="211"/>
    </location>
</feature>
<evidence type="ECO:0000256" key="3">
    <source>
        <dbReference type="ARBA" id="ARBA00022670"/>
    </source>
</evidence>
<comment type="caution">
    <text evidence="18">The sequence shown here is derived from an EMBL/GenBank/DDBJ whole genome shotgun (WGS) entry which is preliminary data.</text>
</comment>
<dbReference type="SUPFAM" id="SSF52743">
    <property type="entry name" value="Subtilisin-like"/>
    <property type="match status" value="1"/>
</dbReference>
<keyword evidence="8" id="KW-0106">Calcium</keyword>
<feature type="compositionally biased region" description="Basic and acidic residues" evidence="15">
    <location>
        <begin position="761"/>
        <end position="772"/>
    </location>
</feature>
<dbReference type="InterPro" id="IPR034182">
    <property type="entry name" value="Kexin/furin"/>
</dbReference>
<dbReference type="FunFam" id="3.40.50.200:FF:000005">
    <property type="entry name" value="Proprotein convertase subtilisin/kexin type 7"/>
    <property type="match status" value="1"/>
</dbReference>
<feature type="active site" description="Charge relay system" evidence="13 14">
    <location>
        <position position="303"/>
    </location>
</feature>
<evidence type="ECO:0000313" key="19">
    <source>
        <dbReference type="Proteomes" id="UP000191004"/>
    </source>
</evidence>
<dbReference type="InterPro" id="IPR008979">
    <property type="entry name" value="Galactose-bd-like_sf"/>
</dbReference>
<keyword evidence="3 14" id="KW-0645">Protease</keyword>
<feature type="domain" description="P/Homo B" evidence="17">
    <location>
        <begin position="552"/>
        <end position="687"/>
    </location>
</feature>
<dbReference type="GO" id="GO:0004252">
    <property type="term" value="F:serine-type endopeptidase activity"/>
    <property type="evidence" value="ECO:0007669"/>
    <property type="project" value="UniProtKB-UniRule"/>
</dbReference>
<dbReference type="InterPro" id="IPR015500">
    <property type="entry name" value="Peptidase_S8_subtilisin-rel"/>
</dbReference>
<dbReference type="InterPro" id="IPR002884">
    <property type="entry name" value="P_dom"/>
</dbReference>
<evidence type="ECO:0000256" key="8">
    <source>
        <dbReference type="ARBA" id="ARBA00022837"/>
    </source>
</evidence>
<comment type="similarity">
    <text evidence="2">Belongs to the peptidase S8 family. Furin subfamily.</text>
</comment>
<dbReference type="EMBL" id="LVVK01000007">
    <property type="protein sequence ID" value="OPB44142.1"/>
    <property type="molecule type" value="Genomic_DNA"/>
</dbReference>
<keyword evidence="10 16" id="KW-0472">Membrane</keyword>
<evidence type="ECO:0000256" key="1">
    <source>
        <dbReference type="ARBA" id="ARBA00004370"/>
    </source>
</evidence>
<dbReference type="Proteomes" id="UP000191004">
    <property type="component" value="Unassembled WGS sequence"/>
</dbReference>
<evidence type="ECO:0000256" key="6">
    <source>
        <dbReference type="ARBA" id="ARBA00022801"/>
    </source>
</evidence>
<keyword evidence="12" id="KW-0325">Glycoprotein</keyword>
<name>A0A1T3CSX3_9HYPO</name>
<evidence type="ECO:0000256" key="14">
    <source>
        <dbReference type="PROSITE-ProRule" id="PRU01240"/>
    </source>
</evidence>
<dbReference type="InterPro" id="IPR023828">
    <property type="entry name" value="Peptidase_S8_Ser-AS"/>
</dbReference>
<evidence type="ECO:0000256" key="7">
    <source>
        <dbReference type="ARBA" id="ARBA00022825"/>
    </source>
</evidence>
<dbReference type="PROSITE" id="PS51829">
    <property type="entry name" value="P_HOMO_B"/>
    <property type="match status" value="1"/>
</dbReference>
<feature type="active site" description="Charge relay system" evidence="13 14">
    <location>
        <position position="475"/>
    </location>
</feature>
<accession>A0A1T3CSX3</accession>
<feature type="compositionally biased region" description="Basic and acidic residues" evidence="15">
    <location>
        <begin position="889"/>
        <end position="910"/>
    </location>
</feature>
<dbReference type="GO" id="GO:0005802">
    <property type="term" value="C:trans-Golgi network"/>
    <property type="evidence" value="ECO:0007669"/>
    <property type="project" value="TreeGrafter"/>
</dbReference>
<evidence type="ECO:0000256" key="12">
    <source>
        <dbReference type="ARBA" id="ARBA00023180"/>
    </source>
</evidence>
<keyword evidence="4 16" id="KW-0812">Transmembrane</keyword>
<feature type="compositionally biased region" description="Basic and acidic residues" evidence="15">
    <location>
        <begin position="292"/>
        <end position="303"/>
    </location>
</feature>
<dbReference type="SUPFAM" id="SSF49785">
    <property type="entry name" value="Galactose-binding domain-like"/>
    <property type="match status" value="1"/>
</dbReference>
<evidence type="ECO:0000256" key="15">
    <source>
        <dbReference type="SAM" id="MobiDB-lite"/>
    </source>
</evidence>
<dbReference type="PROSITE" id="PS00137">
    <property type="entry name" value="SUBTILASE_HIS"/>
    <property type="match status" value="1"/>
</dbReference>
<feature type="region of interest" description="Disordered" evidence="15">
    <location>
        <begin position="844"/>
        <end position="927"/>
    </location>
</feature>
<dbReference type="PRINTS" id="PR00723">
    <property type="entry name" value="SUBTILISIN"/>
</dbReference>
<evidence type="ECO:0000256" key="11">
    <source>
        <dbReference type="ARBA" id="ARBA00023145"/>
    </source>
</evidence>
<evidence type="ECO:0000313" key="18">
    <source>
        <dbReference type="EMBL" id="OPB44142.1"/>
    </source>
</evidence>
<dbReference type="FunFam" id="2.60.120.260:FF:000026">
    <property type="entry name" value="proprotein convertase subtilisin/kexin type 7"/>
    <property type="match status" value="1"/>
</dbReference>
<evidence type="ECO:0000256" key="13">
    <source>
        <dbReference type="PIRSR" id="PIRSR615500-1"/>
    </source>
</evidence>
<dbReference type="PROSITE" id="PS00138">
    <property type="entry name" value="SUBTILASE_SER"/>
    <property type="match status" value="1"/>
</dbReference>
<dbReference type="GO" id="GO:0000139">
    <property type="term" value="C:Golgi membrane"/>
    <property type="evidence" value="ECO:0007669"/>
    <property type="project" value="TreeGrafter"/>
</dbReference>
<proteinExistence type="inferred from homology"/>
<feature type="region of interest" description="Disordered" evidence="15">
    <location>
        <begin position="284"/>
        <end position="303"/>
    </location>
</feature>
<dbReference type="AlphaFoldDB" id="A0A1T3CSX3"/>
<keyword evidence="11" id="KW-0865">Zymogen</keyword>
<comment type="subcellular location">
    <subcellularLocation>
        <location evidence="1">Membrane</location>
    </subcellularLocation>
</comment>
<evidence type="ECO:0000256" key="9">
    <source>
        <dbReference type="ARBA" id="ARBA00022989"/>
    </source>
</evidence>
<gene>
    <name evidence="18" type="ORF">A0O28_0024600</name>
</gene>
<evidence type="ECO:0000256" key="5">
    <source>
        <dbReference type="ARBA" id="ARBA00022729"/>
    </source>
</evidence>
<dbReference type="InterPro" id="IPR022398">
    <property type="entry name" value="Peptidase_S8_His-AS"/>
</dbReference>
<dbReference type="Pfam" id="PF00082">
    <property type="entry name" value="Peptidase_S8"/>
    <property type="match status" value="1"/>
</dbReference>
<keyword evidence="9 16" id="KW-1133">Transmembrane helix</keyword>
<sequence>MVAYSSAQNHYQHFLAVSGEERHEYSCHFDAIFCLSAHLICRGQRNQRAPCAGSSSRYPSTRVHPFPAPSLLFAAMKVASVLGLAGLAALAQGARIARDYDKNDYYVLHLEPSVQPGDVAMRLGLTHEGQLGELTDHHVFRAEKHERDVVRDEVRERRRRKRDIGGYDVLDGVLLTTKQKARSRLQKRIIPPRPPMDLNPRSPQKPDDTAVRTQENVMRDLSIADPIFKDQWHLFNTVQLGHDVNVTGLWLEGITGKNATVAMVDDGLDMYSRDLKDNYFAEGSWDFNDNDPEPKPELSDDRHGTRCAGEISAVRNDACGVGVAYDSKIAGIRILSSPISDADEAEAMIYKYQDNQIYSCSWGPPDDGRSMEAPDVLIRRAMLKGVQAGRGGLGSIYVFASGNGAASGDNCNFDGYTNSIYSITVGAVDRAGQHPYYSEHCSALLVVTYSSGGGDGIHTTDVGENACYGMHGGTSAAAPLAAGIFALVMQVRPDLTWRDLQYLAMDTAVKLDDQTDAEWQNTAVGRQFSHTFGYGKIDSYALVEKAKTWKKVNPQGWYFSPWLHIKKDIPEGNDGLVVSFDVTPEMLKKANLARLEHVTVTMNVEHTRRGDLSVDLVSPENVISHISVARKQDNFKGGYDDWTFMSVAHWGESGVGRWTLVVRDTEVNNEKGKFIDWHLKLWGESIDASQAKLLPMPSEDDDADHDQILSTVSGAASTKTNAATSSTKTAAVVTNPADHPVRPTKPGAKPTESTKPQEGPGDDKPSDTEHEAATGTESAQPSNTTSASSWVSWLPTFGTKAKIWIYGAIGLIAAFCCGLGIYLYIARRRLRNNSRSNYEFELLDEEETEGLNSAEKGPNAGKKTRRTRGGELYDAFAGGSDDDDEFDEYRDRSADRLAGHNPDEPEHYAVGEDSDDDHIEEKQRLRD</sequence>
<dbReference type="PANTHER" id="PTHR42884">
    <property type="entry name" value="PROPROTEIN CONVERTASE SUBTILISIN/KEXIN-RELATED"/>
    <property type="match status" value="1"/>
</dbReference>
<dbReference type="Gene3D" id="2.60.120.260">
    <property type="entry name" value="Galactose-binding domain-like"/>
    <property type="match status" value="1"/>
</dbReference>
<dbReference type="GO" id="GO:0016485">
    <property type="term" value="P:protein processing"/>
    <property type="evidence" value="ECO:0007669"/>
    <property type="project" value="TreeGrafter"/>
</dbReference>
<evidence type="ECO:0000259" key="17">
    <source>
        <dbReference type="PROSITE" id="PS51829"/>
    </source>
</evidence>
<keyword evidence="5" id="KW-0732">Signal</keyword>
<keyword evidence="7 14" id="KW-0720">Serine protease</keyword>
<dbReference type="GO" id="GO:0007323">
    <property type="term" value="P:peptide pheromone maturation"/>
    <property type="evidence" value="ECO:0007669"/>
    <property type="project" value="UniProtKB-ARBA"/>
</dbReference>
<dbReference type="InterPro" id="IPR036852">
    <property type="entry name" value="Peptidase_S8/S53_dom_sf"/>
</dbReference>
<feature type="active site" description="Charge relay system" evidence="13 14">
    <location>
        <position position="265"/>
    </location>
</feature>
<feature type="compositionally biased region" description="Low complexity" evidence="15">
    <location>
        <begin position="715"/>
        <end position="735"/>
    </location>
</feature>
<keyword evidence="19" id="KW-1185">Reference proteome</keyword>
<protein>
    <submittedName>
        <fullName evidence="18">Kex2 protease to Kex2 protease</fullName>
    </submittedName>
</protein>
<evidence type="ECO:0000256" key="10">
    <source>
        <dbReference type="ARBA" id="ARBA00023136"/>
    </source>
</evidence>
<dbReference type="InterPro" id="IPR000209">
    <property type="entry name" value="Peptidase_S8/S53_dom"/>
</dbReference>
<evidence type="ECO:0000256" key="2">
    <source>
        <dbReference type="ARBA" id="ARBA00005325"/>
    </source>
</evidence>
<dbReference type="Pfam" id="PF01483">
    <property type="entry name" value="P_proprotein"/>
    <property type="match status" value="1"/>
</dbReference>
<dbReference type="OrthoDB" id="300641at2759"/>
<dbReference type="CDD" id="cd04059">
    <property type="entry name" value="Peptidases_S8_Protein_convertases_Kexins_Furin-like"/>
    <property type="match status" value="1"/>
</dbReference>
<feature type="transmembrane region" description="Helical" evidence="16">
    <location>
        <begin position="803"/>
        <end position="825"/>
    </location>
</feature>
<organism evidence="18 19">
    <name type="scientific">Trichoderma guizhouense</name>
    <dbReference type="NCBI Taxonomy" id="1491466"/>
    <lineage>
        <taxon>Eukaryota</taxon>
        <taxon>Fungi</taxon>
        <taxon>Dikarya</taxon>
        <taxon>Ascomycota</taxon>
        <taxon>Pezizomycotina</taxon>
        <taxon>Sordariomycetes</taxon>
        <taxon>Hypocreomycetidae</taxon>
        <taxon>Hypocreales</taxon>
        <taxon>Hypocreaceae</taxon>
        <taxon>Trichoderma</taxon>
    </lineage>
</organism>
<feature type="region of interest" description="Disordered" evidence="15">
    <location>
        <begin position="714"/>
        <end position="789"/>
    </location>
</feature>
<evidence type="ECO:0000256" key="16">
    <source>
        <dbReference type="SAM" id="Phobius"/>
    </source>
</evidence>
<dbReference type="PROSITE" id="PS51892">
    <property type="entry name" value="SUBTILASE"/>
    <property type="match status" value="1"/>
</dbReference>
<feature type="compositionally biased region" description="Polar residues" evidence="15">
    <location>
        <begin position="775"/>
        <end position="789"/>
    </location>
</feature>
<dbReference type="Gene3D" id="3.40.50.200">
    <property type="entry name" value="Peptidase S8/S53 domain"/>
    <property type="match status" value="1"/>
</dbReference>
<evidence type="ECO:0000256" key="4">
    <source>
        <dbReference type="ARBA" id="ARBA00022692"/>
    </source>
</evidence>
<keyword evidence="6 14" id="KW-0378">Hydrolase</keyword>